<dbReference type="PANTHER" id="PTHR30290">
    <property type="entry name" value="PERIPLASMIC BINDING COMPONENT OF ABC TRANSPORTER"/>
    <property type="match status" value="1"/>
</dbReference>
<gene>
    <name evidence="6" type="ORF">Cflav_PD5556</name>
</gene>
<dbReference type="InterPro" id="IPR030678">
    <property type="entry name" value="Peptide/Ni-bd"/>
</dbReference>
<comment type="caution">
    <text evidence="6">The sequence shown here is derived from an EMBL/GenBank/DDBJ whole genome shotgun (WGS) entry which is preliminary data.</text>
</comment>
<evidence type="ECO:0000256" key="3">
    <source>
        <dbReference type="ARBA" id="ARBA00022729"/>
    </source>
</evidence>
<dbReference type="EMBL" id="ABOX02000003">
    <property type="protein sequence ID" value="EEF62921.1"/>
    <property type="molecule type" value="Genomic_DNA"/>
</dbReference>
<accession>B9XBN6</accession>
<name>B9XBN6_PEDPL</name>
<dbReference type="FunFam" id="3.10.105.10:FF:000006">
    <property type="entry name" value="Peptide ABC transporter substrate-binding protein"/>
    <property type="match status" value="1"/>
</dbReference>
<dbReference type="GO" id="GO:0030288">
    <property type="term" value="C:outer membrane-bounded periplasmic space"/>
    <property type="evidence" value="ECO:0007669"/>
    <property type="project" value="UniProtKB-ARBA"/>
</dbReference>
<feature type="region of interest" description="Disordered" evidence="4">
    <location>
        <begin position="26"/>
        <end position="59"/>
    </location>
</feature>
<dbReference type="InterPro" id="IPR000914">
    <property type="entry name" value="SBP_5_dom"/>
</dbReference>
<sequence precursor="true">MKRLQFFRVAALGLILAGIISGCGKNEGSSSGTGSTTPQKSESGPLPEPPLVAKSEPGVPGGRLVISSFGDPKTFNPITANETSSTDIINRMFAGLLTVDVPTQEIRPGLADTWTVEPDNKTYTFHLRKGLRWSDGQPLDADDVIFTWNDVIYNTNIVNVVVDQFRLGGKDFAVTKVDDLTIKVVTPDIYAPFLMFFGAVAIVPKHILTKDVEAKRFESAYGINARPNEVVSNGPFRLRDYKPGQYTRLERNPHFFEVDSKGERLPYFNEVVYTVVPDQSAISLRFLRGEADLQELVRPEEYDRFKEESAKGRFQLLDLGLASEQDSLTFNQNTNSNPKTGKPIVDPVKLKWFRNTKFRQAISFAIDREAIVRSALGGHGAPRYGFTSPQNKKWFNPDIKTYPYDPAKARALLAEIGIKDRGDGTLADSEGHPIAFVMNTNAGNDRRQKSAVIIQEDLKRLGIQLIFQPLEFNLLIDKFSNSFDYDCILLGWAGGPPDPAYEMNVVKSSGFSHEWFPRQKTPSTEWEARIDFLMDEQLKTLDQAQRKKYFDEVQLILSEQMPMIPTVSMQAYSAVRSDIGNVRGTTLDPNRLTWNLEELFYKKK</sequence>
<evidence type="ECO:0000256" key="4">
    <source>
        <dbReference type="SAM" id="MobiDB-lite"/>
    </source>
</evidence>
<evidence type="ECO:0000313" key="6">
    <source>
        <dbReference type="EMBL" id="EEF62921.1"/>
    </source>
</evidence>
<evidence type="ECO:0000256" key="1">
    <source>
        <dbReference type="ARBA" id="ARBA00005695"/>
    </source>
</evidence>
<dbReference type="SUPFAM" id="SSF53850">
    <property type="entry name" value="Periplasmic binding protein-like II"/>
    <property type="match status" value="1"/>
</dbReference>
<dbReference type="OrthoDB" id="137511at2"/>
<comment type="similarity">
    <text evidence="1">Belongs to the bacterial solute-binding protein 5 family.</text>
</comment>
<feature type="compositionally biased region" description="Low complexity" evidence="4">
    <location>
        <begin position="28"/>
        <end position="37"/>
    </location>
</feature>
<feature type="domain" description="Solute-binding protein family 5" evidence="5">
    <location>
        <begin position="105"/>
        <end position="509"/>
    </location>
</feature>
<keyword evidence="2" id="KW-0813">Transport</keyword>
<dbReference type="AlphaFoldDB" id="B9XBN6"/>
<evidence type="ECO:0000256" key="2">
    <source>
        <dbReference type="ARBA" id="ARBA00022448"/>
    </source>
</evidence>
<dbReference type="GO" id="GO:0015833">
    <property type="term" value="P:peptide transport"/>
    <property type="evidence" value="ECO:0007669"/>
    <property type="project" value="TreeGrafter"/>
</dbReference>
<reference evidence="6 7" key="1">
    <citation type="journal article" date="2011" name="J. Bacteriol.">
        <title>Genome sequence of 'Pedosphaera parvula' Ellin514, an aerobic Verrucomicrobial isolate from pasture soil.</title>
        <authorList>
            <person name="Kant R."/>
            <person name="van Passel M.W."/>
            <person name="Sangwan P."/>
            <person name="Palva A."/>
            <person name="Lucas S."/>
            <person name="Copeland A."/>
            <person name="Lapidus A."/>
            <person name="Glavina Del Rio T."/>
            <person name="Dalin E."/>
            <person name="Tice H."/>
            <person name="Bruce D."/>
            <person name="Goodwin L."/>
            <person name="Pitluck S."/>
            <person name="Chertkov O."/>
            <person name="Larimer F.W."/>
            <person name="Land M.L."/>
            <person name="Hauser L."/>
            <person name="Brettin T.S."/>
            <person name="Detter J.C."/>
            <person name="Han S."/>
            <person name="de Vos W.M."/>
            <person name="Janssen P.H."/>
            <person name="Smidt H."/>
        </authorList>
    </citation>
    <scope>NUCLEOTIDE SEQUENCE [LARGE SCALE GENOMIC DNA]</scope>
    <source>
        <strain evidence="6 7">Ellin514</strain>
    </source>
</reference>
<dbReference type="CDD" id="cd08500">
    <property type="entry name" value="PBP2_NikA_DppA_OppA_like_4"/>
    <property type="match status" value="1"/>
</dbReference>
<dbReference type="PIRSF" id="PIRSF002741">
    <property type="entry name" value="MppA"/>
    <property type="match status" value="1"/>
</dbReference>
<dbReference type="Proteomes" id="UP000003688">
    <property type="component" value="Unassembled WGS sequence"/>
</dbReference>
<evidence type="ECO:0000259" key="5">
    <source>
        <dbReference type="Pfam" id="PF00496"/>
    </source>
</evidence>
<keyword evidence="7" id="KW-1185">Reference proteome</keyword>
<dbReference type="Gene3D" id="3.40.190.10">
    <property type="entry name" value="Periplasmic binding protein-like II"/>
    <property type="match status" value="1"/>
</dbReference>
<dbReference type="GO" id="GO:1904680">
    <property type="term" value="F:peptide transmembrane transporter activity"/>
    <property type="evidence" value="ECO:0007669"/>
    <property type="project" value="TreeGrafter"/>
</dbReference>
<organism evidence="6 7">
    <name type="scientific">Pedosphaera parvula (strain Ellin514)</name>
    <dbReference type="NCBI Taxonomy" id="320771"/>
    <lineage>
        <taxon>Bacteria</taxon>
        <taxon>Pseudomonadati</taxon>
        <taxon>Verrucomicrobiota</taxon>
        <taxon>Pedosphaerae</taxon>
        <taxon>Pedosphaerales</taxon>
        <taxon>Pedosphaeraceae</taxon>
        <taxon>Pedosphaera</taxon>
    </lineage>
</organism>
<protein>
    <submittedName>
        <fullName evidence="6">Extracellular solute-binding protein family 5</fullName>
    </submittedName>
</protein>
<dbReference type="Pfam" id="PF00496">
    <property type="entry name" value="SBP_bac_5"/>
    <property type="match status" value="1"/>
</dbReference>
<dbReference type="Gene3D" id="3.10.105.10">
    <property type="entry name" value="Dipeptide-binding Protein, Domain 3"/>
    <property type="match status" value="1"/>
</dbReference>
<dbReference type="InterPro" id="IPR039424">
    <property type="entry name" value="SBP_5"/>
</dbReference>
<dbReference type="RefSeq" id="WP_007413234.1">
    <property type="nucleotide sequence ID" value="NZ_ABOX02000003.1"/>
</dbReference>
<dbReference type="GO" id="GO:0043190">
    <property type="term" value="C:ATP-binding cassette (ABC) transporter complex"/>
    <property type="evidence" value="ECO:0007669"/>
    <property type="project" value="InterPro"/>
</dbReference>
<dbReference type="PROSITE" id="PS51257">
    <property type="entry name" value="PROKAR_LIPOPROTEIN"/>
    <property type="match status" value="1"/>
</dbReference>
<dbReference type="PANTHER" id="PTHR30290:SF9">
    <property type="entry name" value="OLIGOPEPTIDE-BINDING PROTEIN APPA"/>
    <property type="match status" value="1"/>
</dbReference>
<dbReference type="STRING" id="320771.Cflav_PD5556"/>
<evidence type="ECO:0000313" key="7">
    <source>
        <dbReference type="Proteomes" id="UP000003688"/>
    </source>
</evidence>
<proteinExistence type="inferred from homology"/>
<keyword evidence="3" id="KW-0732">Signal</keyword>